<sequence>MAWSTVSTVLSMTAYPITYLVYAGFGVLQILVTPLVWVGRYCVQLALLPLRILARLQALLIFVTVAGITGIALGLLLHYTTTFIVEMVSQWLEGFWTPSHKPKHNVPGLYPGEISKESNTLKLSGDHVKQRGRRYLGTRREGEPSASTMWEEEEEDSQDSEE</sequence>
<feature type="region of interest" description="Disordered" evidence="1">
    <location>
        <begin position="124"/>
        <end position="162"/>
    </location>
</feature>
<feature type="transmembrane region" description="Helical" evidence="2">
    <location>
        <begin position="20"/>
        <end position="38"/>
    </location>
</feature>
<feature type="compositionally biased region" description="Acidic residues" evidence="1">
    <location>
        <begin position="150"/>
        <end position="162"/>
    </location>
</feature>
<protein>
    <submittedName>
        <fullName evidence="3">Uncharacterized protein</fullName>
    </submittedName>
</protein>
<evidence type="ECO:0000256" key="1">
    <source>
        <dbReference type="SAM" id="MobiDB-lite"/>
    </source>
</evidence>
<dbReference type="AlphaFoldDB" id="A0A5M9MD88"/>
<keyword evidence="2" id="KW-1133">Transmembrane helix</keyword>
<dbReference type="RefSeq" id="XP_033422616.1">
    <property type="nucleotide sequence ID" value="XM_033574598.1"/>
</dbReference>
<keyword evidence="2" id="KW-0472">Membrane</keyword>
<evidence type="ECO:0000256" key="2">
    <source>
        <dbReference type="SAM" id="Phobius"/>
    </source>
</evidence>
<gene>
    <name evidence="3" type="ORF">ATNIH1004_010021</name>
</gene>
<evidence type="ECO:0000313" key="3">
    <source>
        <dbReference type="EMBL" id="KAA8643254.1"/>
    </source>
</evidence>
<comment type="caution">
    <text evidence="3">The sequence shown here is derived from an EMBL/GenBank/DDBJ whole genome shotgun (WGS) entry which is preliminary data.</text>
</comment>
<name>A0A5M9MD88_9EURO</name>
<accession>A0A5M9MD88</accession>
<dbReference type="GeneID" id="54332723"/>
<evidence type="ECO:0000313" key="4">
    <source>
        <dbReference type="Proteomes" id="UP000324241"/>
    </source>
</evidence>
<feature type="transmembrane region" description="Helical" evidence="2">
    <location>
        <begin position="59"/>
        <end position="79"/>
    </location>
</feature>
<dbReference type="EMBL" id="QUQM01000005">
    <property type="protein sequence ID" value="KAA8643254.1"/>
    <property type="molecule type" value="Genomic_DNA"/>
</dbReference>
<dbReference type="OrthoDB" id="4499303at2759"/>
<organism evidence="3 4">
    <name type="scientific">Aspergillus tanneri</name>
    <dbReference type="NCBI Taxonomy" id="1220188"/>
    <lineage>
        <taxon>Eukaryota</taxon>
        <taxon>Fungi</taxon>
        <taxon>Dikarya</taxon>
        <taxon>Ascomycota</taxon>
        <taxon>Pezizomycotina</taxon>
        <taxon>Eurotiomycetes</taxon>
        <taxon>Eurotiomycetidae</taxon>
        <taxon>Eurotiales</taxon>
        <taxon>Aspergillaceae</taxon>
        <taxon>Aspergillus</taxon>
        <taxon>Aspergillus subgen. Circumdati</taxon>
    </lineage>
</organism>
<dbReference type="Proteomes" id="UP000324241">
    <property type="component" value="Unassembled WGS sequence"/>
</dbReference>
<proteinExistence type="predicted"/>
<keyword evidence="2" id="KW-0812">Transmembrane</keyword>
<reference evidence="3 4" key="1">
    <citation type="submission" date="2019-08" db="EMBL/GenBank/DDBJ databases">
        <title>The genome sequence of a newly discovered highly antifungal drug resistant Aspergillus species, Aspergillus tanneri NIH 1004.</title>
        <authorList>
            <person name="Mounaud S."/>
            <person name="Singh I."/>
            <person name="Joardar V."/>
            <person name="Pakala S."/>
            <person name="Pakala S."/>
            <person name="Venepally P."/>
            <person name="Chung J.K."/>
            <person name="Losada L."/>
            <person name="Nierman W.C."/>
        </authorList>
    </citation>
    <scope>NUCLEOTIDE SEQUENCE [LARGE SCALE GENOMIC DNA]</scope>
    <source>
        <strain evidence="3 4">NIH1004</strain>
    </source>
</reference>